<comment type="caution">
    <text evidence="2">The sequence shown here is derived from an EMBL/GenBank/DDBJ whole genome shotgun (WGS) entry which is preliminary data.</text>
</comment>
<gene>
    <name evidence="2" type="ORF">Sradi_2358600</name>
</gene>
<feature type="compositionally biased region" description="Polar residues" evidence="1">
    <location>
        <begin position="281"/>
        <end position="294"/>
    </location>
</feature>
<dbReference type="AlphaFoldDB" id="A0AAW2T5V1"/>
<sequence>MISKEPWSAIVSNVKHPIAKIKERYYIPHDYEVIIPRQFDRMHRPPEGFCPFSLLHVEAGLRFPLARPVDNTLRRLDICLMQLSPNSISHILLFIIVILHNDLEPNFENFWSLYSFTNSKRLGDPGWFYLSTCKDCRYLGDLKSNVGLWGERFIFIRPPPEKEWSFRLSWRITKPNPKLYGGGLEGAIINHITLYWYKPKQLVVEKVLKLAGLSSAPLRVRGSLGDLLIFTPFIFKYVRHLTQSFAGREVMNARIANKVRAKKGTLPEHVLLDLENIVGGDSSTPSDRTPNSHYPASGTAAIEGPS</sequence>
<evidence type="ECO:0000313" key="2">
    <source>
        <dbReference type="EMBL" id="KAL0400153.1"/>
    </source>
</evidence>
<dbReference type="PANTHER" id="PTHR31099:SF42">
    <property type="entry name" value="AMINOTRANSFERASE-LIKE PLANT MOBILE DOMAIN-CONTAINING PROTEIN"/>
    <property type="match status" value="1"/>
</dbReference>
<accession>A0AAW2T5V1</accession>
<dbReference type="EMBL" id="JACGWJ010000009">
    <property type="protein sequence ID" value="KAL0400153.1"/>
    <property type="molecule type" value="Genomic_DNA"/>
</dbReference>
<reference evidence="2" key="2">
    <citation type="journal article" date="2024" name="Plant">
        <title>Genomic evolution and insights into agronomic trait innovations of Sesamum species.</title>
        <authorList>
            <person name="Miao H."/>
            <person name="Wang L."/>
            <person name="Qu L."/>
            <person name="Liu H."/>
            <person name="Sun Y."/>
            <person name="Le M."/>
            <person name="Wang Q."/>
            <person name="Wei S."/>
            <person name="Zheng Y."/>
            <person name="Lin W."/>
            <person name="Duan Y."/>
            <person name="Cao H."/>
            <person name="Xiong S."/>
            <person name="Wang X."/>
            <person name="Wei L."/>
            <person name="Li C."/>
            <person name="Ma Q."/>
            <person name="Ju M."/>
            <person name="Zhao R."/>
            <person name="Li G."/>
            <person name="Mu C."/>
            <person name="Tian Q."/>
            <person name="Mei H."/>
            <person name="Zhang T."/>
            <person name="Gao T."/>
            <person name="Zhang H."/>
        </authorList>
    </citation>
    <scope>NUCLEOTIDE SEQUENCE</scope>
    <source>
        <strain evidence="2">G02</strain>
    </source>
</reference>
<evidence type="ECO:0000256" key="1">
    <source>
        <dbReference type="SAM" id="MobiDB-lite"/>
    </source>
</evidence>
<organism evidence="2">
    <name type="scientific">Sesamum radiatum</name>
    <name type="common">Black benniseed</name>
    <dbReference type="NCBI Taxonomy" id="300843"/>
    <lineage>
        <taxon>Eukaryota</taxon>
        <taxon>Viridiplantae</taxon>
        <taxon>Streptophyta</taxon>
        <taxon>Embryophyta</taxon>
        <taxon>Tracheophyta</taxon>
        <taxon>Spermatophyta</taxon>
        <taxon>Magnoliopsida</taxon>
        <taxon>eudicotyledons</taxon>
        <taxon>Gunneridae</taxon>
        <taxon>Pentapetalae</taxon>
        <taxon>asterids</taxon>
        <taxon>lamiids</taxon>
        <taxon>Lamiales</taxon>
        <taxon>Pedaliaceae</taxon>
        <taxon>Sesamum</taxon>
    </lineage>
</organism>
<feature type="region of interest" description="Disordered" evidence="1">
    <location>
        <begin position="281"/>
        <end position="306"/>
    </location>
</feature>
<protein>
    <submittedName>
        <fullName evidence="2">Uncharacterized protein</fullName>
    </submittedName>
</protein>
<dbReference type="PANTHER" id="PTHR31099">
    <property type="entry name" value="OS06G0165300 PROTEIN"/>
    <property type="match status" value="1"/>
</dbReference>
<name>A0AAW2T5V1_SESRA</name>
<proteinExistence type="predicted"/>
<reference evidence="2" key="1">
    <citation type="submission" date="2020-06" db="EMBL/GenBank/DDBJ databases">
        <authorList>
            <person name="Li T."/>
            <person name="Hu X."/>
            <person name="Zhang T."/>
            <person name="Song X."/>
            <person name="Zhang H."/>
            <person name="Dai N."/>
            <person name="Sheng W."/>
            <person name="Hou X."/>
            <person name="Wei L."/>
        </authorList>
    </citation>
    <scope>NUCLEOTIDE SEQUENCE</scope>
    <source>
        <strain evidence="2">G02</strain>
        <tissue evidence="2">Leaf</tissue>
    </source>
</reference>